<dbReference type="PANTHER" id="PTHR36110">
    <property type="entry name" value="RING-CLEAVING DIOXYGENASE MHQE-RELATED"/>
    <property type="match status" value="1"/>
</dbReference>
<dbReference type="RefSeq" id="WP_060609419.1">
    <property type="nucleotide sequence ID" value="NZ_FQZC01000004.1"/>
</dbReference>
<dbReference type="SUPFAM" id="SSF54593">
    <property type="entry name" value="Glyoxalase/Bleomycin resistance protein/Dihydroxybiphenyl dioxygenase"/>
    <property type="match status" value="1"/>
</dbReference>
<dbReference type="InterPro" id="IPR052537">
    <property type="entry name" value="Extradiol_RC_dioxygenase"/>
</dbReference>
<dbReference type="InterPro" id="IPR037523">
    <property type="entry name" value="VOC_core"/>
</dbReference>
<dbReference type="CDD" id="cd08347">
    <property type="entry name" value="PcpA_C_like"/>
    <property type="match status" value="1"/>
</dbReference>
<dbReference type="Gene3D" id="3.10.180.10">
    <property type="entry name" value="2,3-Dihydroxybiphenyl 1,2-Dioxygenase, domain 1"/>
    <property type="match status" value="2"/>
</dbReference>
<dbReference type="EMBL" id="FQZC01000004">
    <property type="protein sequence ID" value="SHJ83923.1"/>
    <property type="molecule type" value="Genomic_DNA"/>
</dbReference>
<organism evidence="2 3">
    <name type="scientific">Aureimonas altamirensis DSM 21988</name>
    <dbReference type="NCBI Taxonomy" id="1121026"/>
    <lineage>
        <taxon>Bacteria</taxon>
        <taxon>Pseudomonadati</taxon>
        <taxon>Pseudomonadota</taxon>
        <taxon>Alphaproteobacteria</taxon>
        <taxon>Hyphomicrobiales</taxon>
        <taxon>Aurantimonadaceae</taxon>
        <taxon>Aureimonas</taxon>
    </lineage>
</organism>
<dbReference type="InterPro" id="IPR004360">
    <property type="entry name" value="Glyas_Fos-R_dOase_dom"/>
</dbReference>
<accession>A0ABY1IQ56</accession>
<evidence type="ECO:0000259" key="1">
    <source>
        <dbReference type="PROSITE" id="PS51819"/>
    </source>
</evidence>
<dbReference type="PANTHER" id="PTHR36110:SF2">
    <property type="entry name" value="RING-CLEAVING DIOXYGENASE MHQE-RELATED"/>
    <property type="match status" value="1"/>
</dbReference>
<name>A0ABY1IQ56_9HYPH</name>
<protein>
    <submittedName>
        <fullName evidence="2">Glyoxalase family protein</fullName>
    </submittedName>
</protein>
<dbReference type="PROSITE" id="PS51819">
    <property type="entry name" value="VOC"/>
    <property type="match status" value="2"/>
</dbReference>
<feature type="domain" description="VOC" evidence="1">
    <location>
        <begin position="152"/>
        <end position="272"/>
    </location>
</feature>
<feature type="domain" description="VOC" evidence="1">
    <location>
        <begin position="5"/>
        <end position="130"/>
    </location>
</feature>
<sequence length="316" mass="34865">MTGSPLHHVSIIAGQARQNHHFYTDILGLRMVKQTVNFDDPSSYHLYYGDEAGTPGSLITFFPWEHVAPGRLGVGETQETVFRVPEGALGFWLHRFLEKGVVHESIEKRFGQSALPFRDVHGTRLALVSVPGVEAEPAYTAGPIDAEHAIRGLHGVSLLLEEAQPTADILTEVFGYERGATEDTTTRYALPGNPKGGTIDIRAVGGFLKPRPGGGTVHHIAFRARDDEEQAAMVKRLSTEFGLQTTEQKERKYFRSVYFREPGHVLFEIATDAPGFGVDEAPDSLGTRLMLPESFEPMRADIEAELPPFMDDRPSA</sequence>
<reference evidence="2 3" key="1">
    <citation type="submission" date="2016-11" db="EMBL/GenBank/DDBJ databases">
        <authorList>
            <person name="Varghese N."/>
            <person name="Submissions S."/>
        </authorList>
    </citation>
    <scope>NUCLEOTIDE SEQUENCE [LARGE SCALE GENOMIC DNA]</scope>
    <source>
        <strain evidence="2 3">DSM 21988</strain>
    </source>
</reference>
<gene>
    <name evidence="2" type="ORF">SAMN02745911_3536</name>
</gene>
<evidence type="ECO:0000313" key="2">
    <source>
        <dbReference type="EMBL" id="SHJ83923.1"/>
    </source>
</evidence>
<dbReference type="InterPro" id="IPR029068">
    <property type="entry name" value="Glyas_Bleomycin-R_OHBP_Dase"/>
</dbReference>
<evidence type="ECO:0000313" key="3">
    <source>
        <dbReference type="Proteomes" id="UP000184290"/>
    </source>
</evidence>
<comment type="caution">
    <text evidence="2">The sequence shown here is derived from an EMBL/GenBank/DDBJ whole genome shotgun (WGS) entry which is preliminary data.</text>
</comment>
<keyword evidence="3" id="KW-1185">Reference proteome</keyword>
<dbReference type="Proteomes" id="UP000184290">
    <property type="component" value="Unassembled WGS sequence"/>
</dbReference>
<dbReference type="Pfam" id="PF00903">
    <property type="entry name" value="Glyoxalase"/>
    <property type="match status" value="1"/>
</dbReference>
<proteinExistence type="predicted"/>